<reference evidence="1 2" key="1">
    <citation type="submission" date="2018-12" db="EMBL/GenBank/DDBJ databases">
        <title>bacterium Hansschlegelia zhihuaiae S113.</title>
        <authorList>
            <person name="He J."/>
        </authorList>
    </citation>
    <scope>NUCLEOTIDE SEQUENCE [LARGE SCALE GENOMIC DNA]</scope>
    <source>
        <strain evidence="1 2">S 113</strain>
    </source>
</reference>
<dbReference type="RefSeq" id="WP_128779465.1">
    <property type="nucleotide sequence ID" value="NZ_RYFI01000032.1"/>
</dbReference>
<accession>A0A4Q0M423</accession>
<sequence length="77" mass="8581">MSSKPDIVTVLRAAAVIPEDIRPEEFRRLLFDAAAMIERLRDHAVTSDLGATRDAKTIETLQDALAAYRKAIEEEPT</sequence>
<keyword evidence="2" id="KW-1185">Reference proteome</keyword>
<protein>
    <submittedName>
        <fullName evidence="1">Uncharacterized protein</fullName>
    </submittedName>
</protein>
<evidence type="ECO:0000313" key="2">
    <source>
        <dbReference type="Proteomes" id="UP000289708"/>
    </source>
</evidence>
<dbReference type="EMBL" id="RYFI01000032">
    <property type="protein sequence ID" value="RXF67563.1"/>
    <property type="molecule type" value="Genomic_DNA"/>
</dbReference>
<evidence type="ECO:0000313" key="1">
    <source>
        <dbReference type="EMBL" id="RXF67563.1"/>
    </source>
</evidence>
<comment type="caution">
    <text evidence="1">The sequence shown here is derived from an EMBL/GenBank/DDBJ whole genome shotgun (WGS) entry which is preliminary data.</text>
</comment>
<dbReference type="Proteomes" id="UP000289708">
    <property type="component" value="Unassembled WGS sequence"/>
</dbReference>
<name>A0A4Q0M423_9HYPH</name>
<gene>
    <name evidence="1" type="ORF">EK403_21260</name>
</gene>
<dbReference type="AlphaFoldDB" id="A0A4Q0M423"/>
<proteinExistence type="predicted"/>
<organism evidence="1 2">
    <name type="scientific">Hansschlegelia zhihuaiae</name>
    <dbReference type="NCBI Taxonomy" id="405005"/>
    <lineage>
        <taxon>Bacteria</taxon>
        <taxon>Pseudomonadati</taxon>
        <taxon>Pseudomonadota</taxon>
        <taxon>Alphaproteobacteria</taxon>
        <taxon>Hyphomicrobiales</taxon>
        <taxon>Methylopilaceae</taxon>
        <taxon>Hansschlegelia</taxon>
    </lineage>
</organism>
<dbReference type="OrthoDB" id="8453813at2"/>